<feature type="domain" description="Cytochrome oxidase subunit II copper A binding" evidence="20">
    <location>
        <begin position="92"/>
        <end position="220"/>
    </location>
</feature>
<feature type="transmembrane region" description="Helical" evidence="19">
    <location>
        <begin position="63"/>
        <end position="81"/>
    </location>
</feature>
<evidence type="ECO:0000256" key="4">
    <source>
        <dbReference type="ARBA" id="ARBA00015946"/>
    </source>
</evidence>
<dbReference type="SUPFAM" id="SSF81464">
    <property type="entry name" value="Cytochrome c oxidase subunit II-like, transmembrane region"/>
    <property type="match status" value="1"/>
</dbReference>
<keyword evidence="5 18" id="KW-0813">Transport</keyword>
<dbReference type="Gene3D" id="1.10.287.90">
    <property type="match status" value="1"/>
</dbReference>
<evidence type="ECO:0000259" key="20">
    <source>
        <dbReference type="PROSITE" id="PS50857"/>
    </source>
</evidence>
<evidence type="ECO:0000256" key="10">
    <source>
        <dbReference type="ARBA" id="ARBA00022842"/>
    </source>
</evidence>
<keyword evidence="14 18" id="KW-0186">Copper</keyword>
<dbReference type="PROSITE" id="PS50999">
    <property type="entry name" value="COX2_TM"/>
    <property type="match status" value="1"/>
</dbReference>
<dbReference type="PANTHER" id="PTHR22888">
    <property type="entry name" value="CYTOCHROME C OXIDASE, SUBUNIT II"/>
    <property type="match status" value="1"/>
</dbReference>
<comment type="function">
    <text evidence="18">Component of the cytochrome c oxidase, the last enzyme in the mitochondrial electron transport chain which drives oxidative phosphorylation. The respiratory chain contains 3 multisubunit complexes succinate dehydrogenase (complex II, CII), ubiquinol-cytochrome c oxidoreductase (cytochrome b-c1 complex, complex III, CIII) and cytochrome c oxidase (complex IV, CIV), that cooperate to transfer electrons derived from NADH and succinate to molecular oxygen, creating an electrochemical gradient over the inner membrane that drives transmembrane transport and the ATP synthase. Cytochrome c oxidase is the component of the respiratory chain that catalyzes the reduction of oxygen to water. Electrons originating from reduced cytochrome c in the intermembrane space (IMS) are transferred via the dinuclear copper A center (CU(A)) of subunit 2 and heme A of subunit 1 to the active site in subunit 1, a binuclear center (BNC) formed by heme A3 and copper B (CU(B)). The BNC reduces molecular oxygen to 2 water molecules using 4 electrons from cytochrome c in the IMS and 4 protons from the mitochondrial matrix.</text>
</comment>
<proteinExistence type="inferred from homology"/>
<dbReference type="InterPro" id="IPR002429">
    <property type="entry name" value="CcO_II-like_C"/>
</dbReference>
<evidence type="ECO:0000256" key="6">
    <source>
        <dbReference type="ARBA" id="ARBA00022660"/>
    </source>
</evidence>
<evidence type="ECO:0000256" key="7">
    <source>
        <dbReference type="ARBA" id="ARBA00022692"/>
    </source>
</evidence>
<dbReference type="GO" id="GO:0004129">
    <property type="term" value="F:cytochrome-c oxidase activity"/>
    <property type="evidence" value="ECO:0007669"/>
    <property type="project" value="UniProtKB-EC"/>
</dbReference>
<keyword evidence="7 18" id="KW-0812">Transmembrane</keyword>
<evidence type="ECO:0000256" key="13">
    <source>
        <dbReference type="ARBA" id="ARBA00022989"/>
    </source>
</evidence>
<keyword evidence="6 18" id="KW-0679">Respiratory chain</keyword>
<evidence type="ECO:0000256" key="9">
    <source>
        <dbReference type="ARBA" id="ARBA00022792"/>
    </source>
</evidence>
<keyword evidence="16 18" id="KW-0472">Membrane</keyword>
<comment type="subunit">
    <text evidence="3">Component of the cytochrome c oxidase (complex IV, CIV), a multisubunit enzyme composed of a catalytic core of 3 subunits and several supernumerary subunits. The complex exists as a monomer or a dimer and forms supercomplexes (SCs) in the inner mitochondrial membrane with ubiquinol-cytochrome c oxidoreductase (cytochrome b-c1 complex, complex III, CIII).</text>
</comment>
<comment type="catalytic activity">
    <reaction evidence="17">
        <text>4 Fe(II)-[cytochrome c] + O2 + 8 H(+)(in) = 4 Fe(III)-[cytochrome c] + 2 H2O + 4 H(+)(out)</text>
        <dbReference type="Rhea" id="RHEA:11436"/>
        <dbReference type="Rhea" id="RHEA-COMP:10350"/>
        <dbReference type="Rhea" id="RHEA-COMP:14399"/>
        <dbReference type="ChEBI" id="CHEBI:15377"/>
        <dbReference type="ChEBI" id="CHEBI:15378"/>
        <dbReference type="ChEBI" id="CHEBI:15379"/>
        <dbReference type="ChEBI" id="CHEBI:29033"/>
        <dbReference type="ChEBI" id="CHEBI:29034"/>
        <dbReference type="EC" id="7.1.1.9"/>
    </reaction>
    <physiologicalReaction direction="left-to-right" evidence="17">
        <dbReference type="Rhea" id="RHEA:11437"/>
    </physiologicalReaction>
</comment>
<gene>
    <name evidence="22" type="primary">cox2</name>
</gene>
<dbReference type="GO" id="GO:0042773">
    <property type="term" value="P:ATP synthesis coupled electron transport"/>
    <property type="evidence" value="ECO:0007669"/>
    <property type="project" value="TreeGrafter"/>
</dbReference>
<evidence type="ECO:0000256" key="1">
    <source>
        <dbReference type="ARBA" id="ARBA00004448"/>
    </source>
</evidence>
<dbReference type="GO" id="GO:0005743">
    <property type="term" value="C:mitochondrial inner membrane"/>
    <property type="evidence" value="ECO:0007669"/>
    <property type="project" value="UniProtKB-SubCell"/>
</dbReference>
<dbReference type="InterPro" id="IPR008972">
    <property type="entry name" value="Cupredoxin"/>
</dbReference>
<keyword evidence="11" id="KW-1278">Translocase</keyword>
<organism evidence="22">
    <name type="scientific">Oribatula sp. XFX</name>
    <dbReference type="NCBI Taxonomy" id="2652662"/>
    <lineage>
        <taxon>Eukaryota</taxon>
        <taxon>Metazoa</taxon>
        <taxon>Ecdysozoa</taxon>
        <taxon>Arthropoda</taxon>
        <taxon>Chelicerata</taxon>
        <taxon>Arachnida</taxon>
        <taxon>Acari</taxon>
        <taxon>Acariformes</taxon>
        <taxon>Sarcoptiformes</taxon>
        <taxon>Oribatida</taxon>
        <taxon>Brachypylina</taxon>
        <taxon>Oripodoidea</taxon>
        <taxon>Oribatulidae</taxon>
        <taxon>Oribatula</taxon>
    </lineage>
</organism>
<keyword evidence="8 18" id="KW-0479">Metal-binding</keyword>
<keyword evidence="15 18" id="KW-0496">Mitochondrion</keyword>
<dbReference type="EMBL" id="MH921998">
    <property type="protein sequence ID" value="QFG71642.1"/>
    <property type="molecule type" value="Genomic_DNA"/>
</dbReference>
<dbReference type="PROSITE" id="PS50857">
    <property type="entry name" value="COX2_CUA"/>
    <property type="match status" value="1"/>
</dbReference>
<evidence type="ECO:0000259" key="21">
    <source>
        <dbReference type="PROSITE" id="PS50999"/>
    </source>
</evidence>
<dbReference type="InterPro" id="IPR011759">
    <property type="entry name" value="Cyt_c_oxidase_su2_TM_dom"/>
</dbReference>
<dbReference type="AlphaFoldDB" id="A0A5J6VDA2"/>
<keyword evidence="9 18" id="KW-0999">Mitochondrion inner membrane</keyword>
<name>A0A5J6VDA2_9ACAR</name>
<evidence type="ECO:0000256" key="14">
    <source>
        <dbReference type="ARBA" id="ARBA00023008"/>
    </source>
</evidence>
<dbReference type="PROSITE" id="PS00078">
    <property type="entry name" value="COX2"/>
    <property type="match status" value="1"/>
</dbReference>
<evidence type="ECO:0000256" key="19">
    <source>
        <dbReference type="SAM" id="Phobius"/>
    </source>
</evidence>
<keyword evidence="10" id="KW-0460">Magnesium</keyword>
<dbReference type="GO" id="GO:0005507">
    <property type="term" value="F:copper ion binding"/>
    <property type="evidence" value="ECO:0007669"/>
    <property type="project" value="InterPro"/>
</dbReference>
<dbReference type="PRINTS" id="PR01166">
    <property type="entry name" value="CYCOXIDASEII"/>
</dbReference>
<evidence type="ECO:0000256" key="5">
    <source>
        <dbReference type="ARBA" id="ARBA00022448"/>
    </source>
</evidence>
<dbReference type="InterPro" id="IPR036257">
    <property type="entry name" value="Cyt_c_oxidase_su2_TM_sf"/>
</dbReference>
<reference evidence="22" key="1">
    <citation type="submission" date="2018-09" db="EMBL/GenBank/DDBJ databases">
        <title>Uncovering the phylogeny of Oribatida (Acari, Sarcoptiformes): new evidence from the organization of mitochondrial genomes.</title>
        <authorList>
            <person name="Xue X.-F."/>
            <person name="Li W.-N."/>
        </authorList>
    </citation>
    <scope>NUCLEOTIDE SEQUENCE</scope>
</reference>
<evidence type="ECO:0000256" key="15">
    <source>
        <dbReference type="ARBA" id="ARBA00023128"/>
    </source>
</evidence>
<evidence type="ECO:0000256" key="17">
    <source>
        <dbReference type="ARBA" id="ARBA00049512"/>
    </source>
</evidence>
<dbReference type="Pfam" id="PF02790">
    <property type="entry name" value="COX2_TM"/>
    <property type="match status" value="1"/>
</dbReference>
<evidence type="ECO:0000256" key="18">
    <source>
        <dbReference type="RuleBase" id="RU000457"/>
    </source>
</evidence>
<keyword evidence="12 18" id="KW-0249">Electron transport</keyword>
<evidence type="ECO:0000256" key="3">
    <source>
        <dbReference type="ARBA" id="ARBA00011164"/>
    </source>
</evidence>
<evidence type="ECO:0000313" key="22">
    <source>
        <dbReference type="EMBL" id="QFG71642.1"/>
    </source>
</evidence>
<feature type="transmembrane region" description="Helical" evidence="19">
    <location>
        <begin position="20"/>
        <end position="42"/>
    </location>
</feature>
<protein>
    <recommendedName>
        <fullName evidence="4 18">Cytochrome c oxidase subunit 2</fullName>
    </recommendedName>
</protein>
<sequence>MPSWSALSFQDSISPSMEHILFFHDHAMIILSLITILTLYLVMSLMLSKKFNKFIMEGQEIETIWTVLPAFMLIFIALPSLKTLYLMEDTKNPVVTIKTTGHQWYWSYEYTSLNSNETDNFMEASKYLRLLKTSEMLHLPVNVLTRSLITSADVIHSWTIPSMGTKVDALPGRLNQIFLMSKRLGLYSGQCSEICGMNHSFMPILAQFYSPKEFIKKMKEM</sequence>
<accession>A0A5J6VDA2</accession>
<dbReference type="InterPro" id="IPR001505">
    <property type="entry name" value="Copper_CuA"/>
</dbReference>
<evidence type="ECO:0000256" key="8">
    <source>
        <dbReference type="ARBA" id="ARBA00022723"/>
    </source>
</evidence>
<evidence type="ECO:0000256" key="16">
    <source>
        <dbReference type="ARBA" id="ARBA00023136"/>
    </source>
</evidence>
<evidence type="ECO:0000256" key="11">
    <source>
        <dbReference type="ARBA" id="ARBA00022967"/>
    </source>
</evidence>
<comment type="similarity">
    <text evidence="2 18">Belongs to the cytochrome c oxidase subunit 2 family.</text>
</comment>
<dbReference type="InterPro" id="IPR045187">
    <property type="entry name" value="CcO_II"/>
</dbReference>
<dbReference type="PANTHER" id="PTHR22888:SF9">
    <property type="entry name" value="CYTOCHROME C OXIDASE SUBUNIT 2"/>
    <property type="match status" value="1"/>
</dbReference>
<keyword evidence="13 19" id="KW-1133">Transmembrane helix</keyword>
<evidence type="ECO:0000256" key="2">
    <source>
        <dbReference type="ARBA" id="ARBA00007866"/>
    </source>
</evidence>
<geneLocation type="mitochondrion" evidence="22"/>
<dbReference type="SUPFAM" id="SSF49503">
    <property type="entry name" value="Cupredoxins"/>
    <property type="match status" value="1"/>
</dbReference>
<comment type="subcellular location">
    <subcellularLocation>
        <location evidence="1 18">Mitochondrion inner membrane</location>
        <topology evidence="1 18">Multi-pass membrane protein</topology>
    </subcellularLocation>
</comment>
<feature type="domain" description="Cytochrome oxidase subunit II transmembrane region profile" evidence="21">
    <location>
        <begin position="1"/>
        <end position="91"/>
    </location>
</feature>
<comment type="cofactor">
    <cofactor evidence="18">
        <name>Cu cation</name>
        <dbReference type="ChEBI" id="CHEBI:23378"/>
    </cofactor>
    <text evidence="18">Binds a copper A center.</text>
</comment>
<evidence type="ECO:0000256" key="12">
    <source>
        <dbReference type="ARBA" id="ARBA00022982"/>
    </source>
</evidence>
<dbReference type="Pfam" id="PF00116">
    <property type="entry name" value="COX2"/>
    <property type="match status" value="1"/>
</dbReference>
<dbReference type="Gene3D" id="2.60.40.420">
    <property type="entry name" value="Cupredoxins - blue copper proteins"/>
    <property type="match status" value="1"/>
</dbReference>